<name>A0ABV7RJY2_9NEIS</name>
<dbReference type="InterPro" id="IPR007461">
    <property type="entry name" value="Ysc84_actin-binding"/>
</dbReference>
<dbReference type="Pfam" id="PF04366">
    <property type="entry name" value="Ysc84"/>
    <property type="match status" value="1"/>
</dbReference>
<gene>
    <name evidence="3" type="ORF">ACFOLG_16510</name>
</gene>
<feature type="chain" id="PRO_5046084479" evidence="1">
    <location>
        <begin position="24"/>
        <end position="201"/>
    </location>
</feature>
<dbReference type="PROSITE" id="PS51257">
    <property type="entry name" value="PROKAR_LIPOPROTEIN"/>
    <property type="match status" value="1"/>
</dbReference>
<dbReference type="CDD" id="cd11524">
    <property type="entry name" value="SYLF"/>
    <property type="match status" value="1"/>
</dbReference>
<protein>
    <submittedName>
        <fullName evidence="3">YSC84-related protein</fullName>
    </submittedName>
</protein>
<sequence>MTLHKSLAAATALAVLLAGCASSGGGGYMSTTKPATSSSAASIASQKQEIDAGYDATLTRLYHNARGSQELVGKAKAVLIFPSVLAAGFVVGGEYGKGALRIGGAPAGYYQTVSGSFGWQLGAQSKAIIFLFMTQDALNRFRTGNGWTAGVDASVALLKVGANGDIDLNTAQQPVIGFVMTNAGLMANLTLEGTRITKLDM</sequence>
<accession>A0ABV7RJY2</accession>
<evidence type="ECO:0000259" key="2">
    <source>
        <dbReference type="Pfam" id="PF04366"/>
    </source>
</evidence>
<reference evidence="4" key="1">
    <citation type="journal article" date="2019" name="Int. J. Syst. Evol. Microbiol.">
        <title>The Global Catalogue of Microorganisms (GCM) 10K type strain sequencing project: providing services to taxonomists for standard genome sequencing and annotation.</title>
        <authorList>
            <consortium name="The Broad Institute Genomics Platform"/>
            <consortium name="The Broad Institute Genome Sequencing Center for Infectious Disease"/>
            <person name="Wu L."/>
            <person name="Ma J."/>
        </authorList>
    </citation>
    <scope>NUCLEOTIDE SEQUENCE [LARGE SCALE GENOMIC DNA]</scope>
    <source>
        <strain evidence="4">KCTC 42742</strain>
    </source>
</reference>
<evidence type="ECO:0000313" key="3">
    <source>
        <dbReference type="EMBL" id="MFC3533774.1"/>
    </source>
</evidence>
<feature type="signal peptide" evidence="1">
    <location>
        <begin position="1"/>
        <end position="23"/>
    </location>
</feature>
<keyword evidence="1" id="KW-0732">Signal</keyword>
<dbReference type="Proteomes" id="UP001595741">
    <property type="component" value="Unassembled WGS sequence"/>
</dbReference>
<feature type="domain" description="Ysc84 actin-binding" evidence="2">
    <location>
        <begin position="114"/>
        <end position="198"/>
    </location>
</feature>
<organism evidence="3 4">
    <name type="scientific">Vogesella facilis</name>
    <dbReference type="NCBI Taxonomy" id="1655232"/>
    <lineage>
        <taxon>Bacteria</taxon>
        <taxon>Pseudomonadati</taxon>
        <taxon>Pseudomonadota</taxon>
        <taxon>Betaproteobacteria</taxon>
        <taxon>Neisseriales</taxon>
        <taxon>Chromobacteriaceae</taxon>
        <taxon>Vogesella</taxon>
    </lineage>
</organism>
<evidence type="ECO:0000256" key="1">
    <source>
        <dbReference type="SAM" id="SignalP"/>
    </source>
</evidence>
<dbReference type="EMBL" id="JBHRXN010000036">
    <property type="protein sequence ID" value="MFC3533774.1"/>
    <property type="molecule type" value="Genomic_DNA"/>
</dbReference>
<keyword evidence="4" id="KW-1185">Reference proteome</keyword>
<proteinExistence type="predicted"/>
<comment type="caution">
    <text evidence="3">The sequence shown here is derived from an EMBL/GenBank/DDBJ whole genome shotgun (WGS) entry which is preliminary data.</text>
</comment>
<dbReference type="RefSeq" id="WP_386093926.1">
    <property type="nucleotide sequence ID" value="NZ_JBHRXN010000036.1"/>
</dbReference>
<evidence type="ECO:0000313" key="4">
    <source>
        <dbReference type="Proteomes" id="UP001595741"/>
    </source>
</evidence>